<evidence type="ECO:0000259" key="10">
    <source>
        <dbReference type="Pfam" id="PF04108"/>
    </source>
</evidence>
<feature type="domain" description="Autophagy-related protein 11 C-terminal" evidence="11">
    <location>
        <begin position="1100"/>
        <end position="1250"/>
    </location>
</feature>
<evidence type="ECO:0000256" key="6">
    <source>
        <dbReference type="ARBA" id="ARBA00023054"/>
    </source>
</evidence>
<dbReference type="GO" id="GO:0015031">
    <property type="term" value="P:protein transport"/>
    <property type="evidence" value="ECO:0007669"/>
    <property type="project" value="UniProtKB-KW"/>
</dbReference>
<feature type="region of interest" description="Disordered" evidence="9">
    <location>
        <begin position="613"/>
        <end position="639"/>
    </location>
</feature>
<evidence type="ECO:0000259" key="11">
    <source>
        <dbReference type="Pfam" id="PF10377"/>
    </source>
</evidence>
<feature type="region of interest" description="Disordered" evidence="9">
    <location>
        <begin position="1254"/>
        <end position="1434"/>
    </location>
</feature>
<accession>A0AAJ0G7B4</accession>
<dbReference type="GO" id="GO:0019901">
    <property type="term" value="F:protein kinase binding"/>
    <property type="evidence" value="ECO:0007669"/>
    <property type="project" value="TreeGrafter"/>
</dbReference>
<evidence type="ECO:0000313" key="12">
    <source>
        <dbReference type="EMBL" id="KAK3050878.1"/>
    </source>
</evidence>
<feature type="region of interest" description="Disordered" evidence="9">
    <location>
        <begin position="1037"/>
        <end position="1063"/>
    </location>
</feature>
<comment type="subunit">
    <text evidence="7">Homodimer.</text>
</comment>
<evidence type="ECO:0000256" key="4">
    <source>
        <dbReference type="ARBA" id="ARBA00022927"/>
    </source>
</evidence>
<keyword evidence="7" id="KW-0472">Membrane</keyword>
<dbReference type="PANTHER" id="PTHR13222">
    <property type="entry name" value="RB1-INDUCIBLE COILED-COIL"/>
    <property type="match status" value="1"/>
</dbReference>
<protein>
    <recommendedName>
        <fullName evidence="2 7">Autophagy-related protein 11</fullName>
    </recommendedName>
</protein>
<evidence type="ECO:0000256" key="8">
    <source>
        <dbReference type="SAM" id="Coils"/>
    </source>
</evidence>
<reference evidence="12" key="1">
    <citation type="submission" date="2023-04" db="EMBL/GenBank/DDBJ databases">
        <title>Black Yeasts Isolated from many extreme environments.</title>
        <authorList>
            <person name="Coleine C."/>
            <person name="Stajich J.E."/>
            <person name="Selbmann L."/>
        </authorList>
    </citation>
    <scope>NUCLEOTIDE SEQUENCE</scope>
    <source>
        <strain evidence="12">CCFEE 5312</strain>
    </source>
</reference>
<name>A0AAJ0G7B4_9PEZI</name>
<keyword evidence="6 8" id="KW-0175">Coiled coil</keyword>
<evidence type="ECO:0000256" key="3">
    <source>
        <dbReference type="ARBA" id="ARBA00022448"/>
    </source>
</evidence>
<dbReference type="GO" id="GO:0034045">
    <property type="term" value="C:phagophore assembly site membrane"/>
    <property type="evidence" value="ECO:0007669"/>
    <property type="project" value="UniProtKB-SubCell"/>
</dbReference>
<dbReference type="Pfam" id="PF10377">
    <property type="entry name" value="ATG11"/>
    <property type="match status" value="1"/>
</dbReference>
<dbReference type="GO" id="GO:0034727">
    <property type="term" value="P:piecemeal microautophagy of the nucleus"/>
    <property type="evidence" value="ECO:0007669"/>
    <property type="project" value="TreeGrafter"/>
</dbReference>
<dbReference type="GO" id="GO:0060090">
    <property type="term" value="F:molecular adaptor activity"/>
    <property type="evidence" value="ECO:0007669"/>
    <property type="project" value="TreeGrafter"/>
</dbReference>
<comment type="function">
    <text evidence="7">Involved in cytoplasm to vacuole transport (Cvt), pexophagy, mitophagy and nucleophagy. Recruits mitochondria for their selective degradation via autophagy (mitophagy) during starvation. Works as scaffold proteins that recruit ATG proteins to the pre-autophagosome (PAS), the site of vesicle/autophagosome formation. Required for the Cvt vesicles completion.</text>
</comment>
<dbReference type="GO" id="GO:0000422">
    <property type="term" value="P:autophagy of mitochondrion"/>
    <property type="evidence" value="ECO:0007669"/>
    <property type="project" value="TreeGrafter"/>
</dbReference>
<comment type="subcellular location">
    <subcellularLocation>
        <location evidence="7">Preautophagosomal structure membrane</location>
        <topology evidence="7">Peripheral membrane protein</topology>
    </subcellularLocation>
    <subcellularLocation>
        <location evidence="7">Vacuole membrane</location>
        <topology evidence="7">Peripheral membrane protein</topology>
    </subcellularLocation>
    <text evidence="7">During pexophagy, accumulates in the vacuolar membrane region, where the peroxisomes contact the vacuole.</text>
</comment>
<feature type="domain" description="Autophagy protein ATG17-like" evidence="10">
    <location>
        <begin position="96"/>
        <end position="455"/>
    </location>
</feature>
<comment type="caution">
    <text evidence="12">The sequence shown here is derived from an EMBL/GenBank/DDBJ whole genome shotgun (WGS) entry which is preliminary data.</text>
</comment>
<feature type="coiled-coil region" evidence="8">
    <location>
        <begin position="639"/>
        <end position="726"/>
    </location>
</feature>
<dbReference type="GO" id="GO:1990316">
    <property type="term" value="C:Atg1/ULK1 kinase complex"/>
    <property type="evidence" value="ECO:0007669"/>
    <property type="project" value="TreeGrafter"/>
</dbReference>
<keyword evidence="3 7" id="KW-0813">Transport</keyword>
<evidence type="ECO:0000256" key="7">
    <source>
        <dbReference type="RuleBase" id="RU367075"/>
    </source>
</evidence>
<evidence type="ECO:0000256" key="1">
    <source>
        <dbReference type="ARBA" id="ARBA00009729"/>
    </source>
</evidence>
<feature type="region of interest" description="Disordered" evidence="9">
    <location>
        <begin position="72"/>
        <end position="98"/>
    </location>
</feature>
<dbReference type="GO" id="GO:1903599">
    <property type="term" value="P:positive regulation of autophagy of mitochondrion"/>
    <property type="evidence" value="ECO:0007669"/>
    <property type="project" value="UniProtKB-UniRule"/>
</dbReference>
<feature type="compositionally biased region" description="Basic and acidic residues" evidence="9">
    <location>
        <begin position="1286"/>
        <end position="1303"/>
    </location>
</feature>
<feature type="compositionally biased region" description="Polar residues" evidence="9">
    <location>
        <begin position="1322"/>
        <end position="1333"/>
    </location>
</feature>
<gene>
    <name evidence="12" type="primary">ATG11</name>
    <name evidence="12" type="ORF">LTR09_007956</name>
</gene>
<evidence type="ECO:0000256" key="5">
    <source>
        <dbReference type="ARBA" id="ARBA00023006"/>
    </source>
</evidence>
<sequence>MSITVYLHTGQRLELDPSRVDSIDGFKSWLQSQTSIAPRHQVLLTSQGKQVRAQTLLTETELFVFDSSRLNSKGSASVESDGPDDDFDPGQPPDTISNQNDLQAWQSLFKVRRNWADGLLSGCEARARLAQRYQDEQAVIERCLSVVVSSLQTHVKTGEQKYGAVEARSEEALQDRQDIMSNWEANLESLRDIPAKPEFARFLQSSSPTSRRLSQVGHGITLQSFVDVASVRKVAGSVKSSMGGFAEKVLKLREDLAAASKGTEELAQAVEQIGANSTASSSSEPAQLLEEIDIVVKKMSSDLEHVQSLPRTQPSISQASKMALLHTRNYLPNLSEYCSEMNELVQRTYENKRNAANATTEHMQTVSRMESLLQIVYRDAKAIESPQDDEQVSSTLDVISRLPSVYGALLVESVRRREWVAKMRRDAATLQEEVATYQDEEDKRRKKWTRSVEDVVRTDALRSNVLGIELSLINEGNSWPMVTRDDLQAYHDVLFKVYGRCAVTEEIEHAIEDLDKPTRKQIKHAKAFKNGSMHEAAFGDTSLLLRGDDQYKSLRDTNTRLEDELKGQKSRVRKLEDLLHRSSHIGRASTGDMFTPQSGSGLDRNFTLPVSMPSQLSDDSSHAGSLRHQRKTSIQGMEEQKLARRIVDLENELRAARDEATVRKNSDAEVQKQVDDAISTKKDLMENMEAQQREFATERRNLEKDLTESKERAEELENEIERLVGSRDDEKLGIDTRVATFESEISRLKDDASGHAARAATAQDARARMERKLDVAENARVEAEAQLQRMRTEQEQRQEAESEQLQLIATAHAHLSPSSDTPTGLTAISASLEELSRKSAAHAKDLEEAIAFAKSENESLWASNERQKTELSTAQQKQSDAEDGGRQIQERLASEEARARSLEQQLEEEQEQLRMLRTKFADGETGSEVLRQRVAEEEARAGKLAADLAESKSHINSLDVELMRLQKKHKAYHETAEVSAARLDKRAEHAKEVSQRLFAQHSRLSRLLERLGFAVTYQDDNMVLERASKVGASTVIEPGQMSRTTTLTSPPPTRKSSAAEEPSDLSILRWPDARTMEDETAQFEAYLSQMSRFNVETFSDAVIKRFRDFEYTAKKYNREAKESLKRADAYKERSVKLKTEAHTKIAVKDFKEGDLALFLPTRGQAKGAWAAFNVGCPHHFLAEKDGMNLGSRDFILARISKVEERVVNLGRSLQAEGRSVGEISDATPTFEDDNPFDLSDGLKWYLVHATEERGAGGAPTTPGLGKSTVASANVDAKGSIRIKRNSKGEDATKHLNKSLDSRRSSSTSKKGVAGAMLPAVQGSGNSPTVSNFPDPTAVGRQRSESQASLRPPPVQAGGGHSGLGIINSDDDDVRPRNEQIRQLSEARSDSRAMSPSKTRQRSKSPSKSIRSLQRHLDPQSPVKASPVKTPAKKQAWESLWQAEFSLESPSKGGK</sequence>
<keyword evidence="13" id="KW-1185">Reference proteome</keyword>
<dbReference type="GO" id="GO:0061709">
    <property type="term" value="P:reticulophagy"/>
    <property type="evidence" value="ECO:0007669"/>
    <property type="project" value="TreeGrafter"/>
</dbReference>
<proteinExistence type="inferred from homology"/>
<dbReference type="GO" id="GO:0034517">
    <property type="term" value="P:ribophagy"/>
    <property type="evidence" value="ECO:0007669"/>
    <property type="project" value="TreeGrafter"/>
</dbReference>
<dbReference type="Proteomes" id="UP001271007">
    <property type="component" value="Unassembled WGS sequence"/>
</dbReference>
<feature type="coiled-coil region" evidence="8">
    <location>
        <begin position="759"/>
        <end position="803"/>
    </location>
</feature>
<dbReference type="EMBL" id="JAWDJX010000029">
    <property type="protein sequence ID" value="KAK3050878.1"/>
    <property type="molecule type" value="Genomic_DNA"/>
</dbReference>
<feature type="coiled-coil region" evidence="8">
    <location>
        <begin position="551"/>
        <end position="578"/>
    </location>
</feature>
<dbReference type="Pfam" id="PF04108">
    <property type="entry name" value="ATG17_like"/>
    <property type="match status" value="1"/>
</dbReference>
<dbReference type="GO" id="GO:0000045">
    <property type="term" value="P:autophagosome assembly"/>
    <property type="evidence" value="ECO:0007669"/>
    <property type="project" value="UniProtKB-UniRule"/>
</dbReference>
<dbReference type="PANTHER" id="PTHR13222:SF1">
    <property type="entry name" value="RB1-INDUCIBLE COILED-COIL PROTEIN 1"/>
    <property type="match status" value="1"/>
</dbReference>
<keyword evidence="5 7" id="KW-0072">Autophagy</keyword>
<organism evidence="12 13">
    <name type="scientific">Extremus antarcticus</name>
    <dbReference type="NCBI Taxonomy" id="702011"/>
    <lineage>
        <taxon>Eukaryota</taxon>
        <taxon>Fungi</taxon>
        <taxon>Dikarya</taxon>
        <taxon>Ascomycota</taxon>
        <taxon>Pezizomycotina</taxon>
        <taxon>Dothideomycetes</taxon>
        <taxon>Dothideomycetidae</taxon>
        <taxon>Mycosphaerellales</taxon>
        <taxon>Extremaceae</taxon>
        <taxon>Extremus</taxon>
    </lineage>
</organism>
<evidence type="ECO:0000256" key="2">
    <source>
        <dbReference type="ARBA" id="ARBA00013804"/>
    </source>
</evidence>
<dbReference type="InterPro" id="IPR019460">
    <property type="entry name" value="Atg11_C"/>
</dbReference>
<dbReference type="InterPro" id="IPR045326">
    <property type="entry name" value="ATG17-like_dom"/>
</dbReference>
<dbReference type="GO" id="GO:0005774">
    <property type="term" value="C:vacuolar membrane"/>
    <property type="evidence" value="ECO:0007669"/>
    <property type="project" value="UniProtKB-SubCell"/>
</dbReference>
<feature type="region of interest" description="Disordered" evidence="9">
    <location>
        <begin position="859"/>
        <end position="887"/>
    </location>
</feature>
<feature type="compositionally biased region" description="Polar residues" evidence="9">
    <location>
        <begin position="859"/>
        <end position="878"/>
    </location>
</feature>
<keyword evidence="4 7" id="KW-0653">Protein transport</keyword>
<evidence type="ECO:0000313" key="13">
    <source>
        <dbReference type="Proteomes" id="UP001271007"/>
    </source>
</evidence>
<evidence type="ECO:0000256" key="9">
    <source>
        <dbReference type="SAM" id="MobiDB-lite"/>
    </source>
</evidence>
<feature type="compositionally biased region" description="Basic and acidic residues" evidence="9">
    <location>
        <begin position="1373"/>
        <end position="1390"/>
    </location>
</feature>
<comment type="similarity">
    <text evidence="1 7">Belongs to the ATG11 family.</text>
</comment>
<dbReference type="InterPro" id="IPR040040">
    <property type="entry name" value="ATG11"/>
</dbReference>
<keyword evidence="7" id="KW-0926">Vacuole</keyword>